<dbReference type="EMBL" id="PGFB01000005">
    <property type="protein sequence ID" value="PJJ55548.1"/>
    <property type="molecule type" value="Genomic_DNA"/>
</dbReference>
<feature type="signal peptide" evidence="2">
    <location>
        <begin position="1"/>
        <end position="25"/>
    </location>
</feature>
<evidence type="ECO:0008006" key="5">
    <source>
        <dbReference type="Google" id="ProtNLM"/>
    </source>
</evidence>
<evidence type="ECO:0000256" key="1">
    <source>
        <dbReference type="SAM" id="Phobius"/>
    </source>
</evidence>
<feature type="chain" id="PRO_5014670356" description="LPXTG-motif cell wall-anchored protein" evidence="2">
    <location>
        <begin position="26"/>
        <end position="167"/>
    </location>
</feature>
<keyword evidence="1" id="KW-0472">Membrane</keyword>
<sequence>MAKKAFAAVVLAILAIFAVPAAANAAGYTPSAPSATTTVGGSTTLTFTGFPANVPSTATAPDAVTLAVFKATTLSKPTNADGAVSYTASATAPGTYTITVTAGGVTAVGTLTVAPADAGSGSGGGGGLPSTGYDAPVLIIWAAGGALALGIALVVVLGIVRRQRAQA</sequence>
<dbReference type="OrthoDB" id="5006953at2"/>
<organism evidence="3 4">
    <name type="scientific">Compostimonas suwonensis</name>
    <dbReference type="NCBI Taxonomy" id="1048394"/>
    <lineage>
        <taxon>Bacteria</taxon>
        <taxon>Bacillati</taxon>
        <taxon>Actinomycetota</taxon>
        <taxon>Actinomycetes</taxon>
        <taxon>Micrococcales</taxon>
        <taxon>Microbacteriaceae</taxon>
        <taxon>Compostimonas</taxon>
    </lineage>
</organism>
<dbReference type="AlphaFoldDB" id="A0A2M9BC73"/>
<dbReference type="RefSeq" id="WP_157802989.1">
    <property type="nucleotide sequence ID" value="NZ_PGFB01000005.1"/>
</dbReference>
<gene>
    <name evidence="3" type="ORF">CLV54_2895</name>
</gene>
<reference evidence="3 4" key="1">
    <citation type="submission" date="2017-11" db="EMBL/GenBank/DDBJ databases">
        <title>Genomic Encyclopedia of Archaeal and Bacterial Type Strains, Phase II (KMG-II): From Individual Species to Whole Genera.</title>
        <authorList>
            <person name="Goeker M."/>
        </authorList>
    </citation>
    <scope>NUCLEOTIDE SEQUENCE [LARGE SCALE GENOMIC DNA]</scope>
    <source>
        <strain evidence="3 4">DSM 25625</strain>
    </source>
</reference>
<proteinExistence type="predicted"/>
<evidence type="ECO:0000313" key="3">
    <source>
        <dbReference type="EMBL" id="PJJ55548.1"/>
    </source>
</evidence>
<accession>A0A2M9BC73</accession>
<keyword evidence="2" id="KW-0732">Signal</keyword>
<protein>
    <recommendedName>
        <fullName evidence="5">LPXTG-motif cell wall-anchored protein</fullName>
    </recommendedName>
</protein>
<keyword evidence="1" id="KW-1133">Transmembrane helix</keyword>
<evidence type="ECO:0000313" key="4">
    <source>
        <dbReference type="Proteomes" id="UP000230161"/>
    </source>
</evidence>
<evidence type="ECO:0000256" key="2">
    <source>
        <dbReference type="SAM" id="SignalP"/>
    </source>
</evidence>
<keyword evidence="4" id="KW-1185">Reference proteome</keyword>
<dbReference type="Proteomes" id="UP000230161">
    <property type="component" value="Unassembled WGS sequence"/>
</dbReference>
<comment type="caution">
    <text evidence="3">The sequence shown here is derived from an EMBL/GenBank/DDBJ whole genome shotgun (WGS) entry which is preliminary data.</text>
</comment>
<keyword evidence="1" id="KW-0812">Transmembrane</keyword>
<name>A0A2M9BC73_9MICO</name>
<feature type="transmembrane region" description="Helical" evidence="1">
    <location>
        <begin position="138"/>
        <end position="160"/>
    </location>
</feature>